<keyword evidence="2" id="KW-1133">Transmembrane helix</keyword>
<keyword evidence="2" id="KW-0472">Membrane</keyword>
<protein>
    <submittedName>
        <fullName evidence="3">Uncharacterized protein</fullName>
    </submittedName>
</protein>
<dbReference type="Proteomes" id="UP000237271">
    <property type="component" value="Unassembled WGS sequence"/>
</dbReference>
<sequence length="95" mass="10860">MPGNPEAKEDEECPRTRITSPKPLRVKQLLRFHPLSLLLRQIVSDIFRRTKGPVLDFSLSRLMLLETSFVGALLVVPTNASWLKMNRSLSMASRR</sequence>
<dbReference type="AlphaFoldDB" id="A0A2P4YG62"/>
<evidence type="ECO:0000256" key="2">
    <source>
        <dbReference type="SAM" id="Phobius"/>
    </source>
</evidence>
<proteinExistence type="predicted"/>
<evidence type="ECO:0000313" key="3">
    <source>
        <dbReference type="EMBL" id="POM76781.1"/>
    </source>
</evidence>
<accession>A0A2P4YG62</accession>
<organism evidence="3 4">
    <name type="scientific">Phytophthora palmivora</name>
    <dbReference type="NCBI Taxonomy" id="4796"/>
    <lineage>
        <taxon>Eukaryota</taxon>
        <taxon>Sar</taxon>
        <taxon>Stramenopiles</taxon>
        <taxon>Oomycota</taxon>
        <taxon>Peronosporomycetes</taxon>
        <taxon>Peronosporales</taxon>
        <taxon>Peronosporaceae</taxon>
        <taxon>Phytophthora</taxon>
    </lineage>
</organism>
<keyword evidence="4" id="KW-1185">Reference proteome</keyword>
<evidence type="ECO:0000256" key="1">
    <source>
        <dbReference type="SAM" id="MobiDB-lite"/>
    </source>
</evidence>
<reference evidence="3 4" key="1">
    <citation type="journal article" date="2017" name="Genome Biol. Evol.">
        <title>Phytophthora megakarya and P. palmivora, closely related causal agents of cacao black pod rot, underwent increases in genome sizes and gene numbers by different mechanisms.</title>
        <authorList>
            <person name="Ali S.S."/>
            <person name="Shao J."/>
            <person name="Lary D.J."/>
            <person name="Kronmiller B."/>
            <person name="Shen D."/>
            <person name="Strem M.D."/>
            <person name="Amoako-Attah I."/>
            <person name="Akrofi A.Y."/>
            <person name="Begoude B.A."/>
            <person name="Ten Hoopen G.M."/>
            <person name="Coulibaly K."/>
            <person name="Kebe B.I."/>
            <person name="Melnick R.L."/>
            <person name="Guiltinan M.J."/>
            <person name="Tyler B.M."/>
            <person name="Meinhardt L.W."/>
            <person name="Bailey B.A."/>
        </authorList>
    </citation>
    <scope>NUCLEOTIDE SEQUENCE [LARGE SCALE GENOMIC DNA]</scope>
    <source>
        <strain evidence="4">sbr112.9</strain>
    </source>
</reference>
<gene>
    <name evidence="3" type="ORF">PHPALM_5949</name>
</gene>
<keyword evidence="2" id="KW-0812">Transmembrane</keyword>
<comment type="caution">
    <text evidence="3">The sequence shown here is derived from an EMBL/GenBank/DDBJ whole genome shotgun (WGS) entry which is preliminary data.</text>
</comment>
<evidence type="ECO:0000313" key="4">
    <source>
        <dbReference type="Proteomes" id="UP000237271"/>
    </source>
</evidence>
<feature type="region of interest" description="Disordered" evidence="1">
    <location>
        <begin position="1"/>
        <end position="20"/>
    </location>
</feature>
<feature type="transmembrane region" description="Helical" evidence="2">
    <location>
        <begin position="62"/>
        <end position="85"/>
    </location>
</feature>
<name>A0A2P4YG62_9STRA</name>
<dbReference type="EMBL" id="NCKW01003393">
    <property type="protein sequence ID" value="POM76781.1"/>
    <property type="molecule type" value="Genomic_DNA"/>
</dbReference>